<feature type="non-terminal residue" evidence="1">
    <location>
        <position position="1"/>
    </location>
</feature>
<evidence type="ECO:0008006" key="3">
    <source>
        <dbReference type="Google" id="ProtNLM"/>
    </source>
</evidence>
<evidence type="ECO:0000313" key="2">
    <source>
        <dbReference type="Proteomes" id="UP000228934"/>
    </source>
</evidence>
<dbReference type="Proteomes" id="UP000228934">
    <property type="component" value="Unassembled WGS sequence"/>
</dbReference>
<proteinExistence type="predicted"/>
<protein>
    <recommendedName>
        <fullName evidence="3">CCHC-type domain-containing protein</fullName>
    </recommendedName>
</protein>
<dbReference type="AlphaFoldDB" id="A0A2G9RH05"/>
<dbReference type="GO" id="GO:0003676">
    <property type="term" value="F:nucleic acid binding"/>
    <property type="evidence" value="ECO:0007669"/>
    <property type="project" value="InterPro"/>
</dbReference>
<accession>A0A2G9RH05</accession>
<name>A0A2G9RH05_AQUCT</name>
<reference evidence="2" key="1">
    <citation type="journal article" date="2017" name="Nat. Commun.">
        <title>The North American bullfrog draft genome provides insight into hormonal regulation of long noncoding RNA.</title>
        <authorList>
            <person name="Hammond S.A."/>
            <person name="Warren R.L."/>
            <person name="Vandervalk B.P."/>
            <person name="Kucuk E."/>
            <person name="Khan H."/>
            <person name="Gibb E.A."/>
            <person name="Pandoh P."/>
            <person name="Kirk H."/>
            <person name="Zhao Y."/>
            <person name="Jones M."/>
            <person name="Mungall A.J."/>
            <person name="Coope R."/>
            <person name="Pleasance S."/>
            <person name="Moore R.A."/>
            <person name="Holt R.A."/>
            <person name="Round J.M."/>
            <person name="Ohora S."/>
            <person name="Walle B.V."/>
            <person name="Veldhoen N."/>
            <person name="Helbing C.C."/>
            <person name="Birol I."/>
        </authorList>
    </citation>
    <scope>NUCLEOTIDE SEQUENCE [LARGE SCALE GENOMIC DNA]</scope>
</reference>
<dbReference type="InterPro" id="IPR036875">
    <property type="entry name" value="Znf_CCHC_sf"/>
</dbReference>
<feature type="non-terminal residue" evidence="1">
    <location>
        <position position="207"/>
    </location>
</feature>
<gene>
    <name evidence="1" type="ORF">AB205_0078720</name>
</gene>
<organism evidence="1 2">
    <name type="scientific">Aquarana catesbeiana</name>
    <name type="common">American bullfrog</name>
    <name type="synonym">Rana catesbeiana</name>
    <dbReference type="NCBI Taxonomy" id="8400"/>
    <lineage>
        <taxon>Eukaryota</taxon>
        <taxon>Metazoa</taxon>
        <taxon>Chordata</taxon>
        <taxon>Craniata</taxon>
        <taxon>Vertebrata</taxon>
        <taxon>Euteleostomi</taxon>
        <taxon>Amphibia</taxon>
        <taxon>Batrachia</taxon>
        <taxon>Anura</taxon>
        <taxon>Neobatrachia</taxon>
        <taxon>Ranoidea</taxon>
        <taxon>Ranidae</taxon>
        <taxon>Aquarana</taxon>
    </lineage>
</organism>
<evidence type="ECO:0000313" key="1">
    <source>
        <dbReference type="EMBL" id="PIO27159.1"/>
    </source>
</evidence>
<dbReference type="SUPFAM" id="SSF57756">
    <property type="entry name" value="Retrovirus zinc finger-like domains"/>
    <property type="match status" value="1"/>
</dbReference>
<keyword evidence="2" id="KW-1185">Reference proteome</keyword>
<sequence length="207" mass="23734">ASKCLEETLSKAKDLESRVIKVKPTLASKCVQTAVGRAEDLNEWCVALINKSNDALTKHKGPKPVSKTENLISLNSRVESDTRKVRPMISRRHMWIDLLKVGVPREEIDGIPTPALFRKWKQVVRNGRFSHINCFCCHKMGHFARMCHAVKTGQLQACVLPRTAQRDMQVYSLRWKSMPFRESVSRQQWAPYNSFAVRNGQIEKCEQ</sequence>
<dbReference type="EMBL" id="KV939905">
    <property type="protein sequence ID" value="PIO27159.1"/>
    <property type="molecule type" value="Genomic_DNA"/>
</dbReference>
<dbReference type="OrthoDB" id="9909832at2759"/>
<dbReference type="GO" id="GO:0008270">
    <property type="term" value="F:zinc ion binding"/>
    <property type="evidence" value="ECO:0007669"/>
    <property type="project" value="InterPro"/>
</dbReference>